<comment type="caution">
    <text evidence="2">The sequence shown here is derived from an EMBL/GenBank/DDBJ whole genome shotgun (WGS) entry which is preliminary data.</text>
</comment>
<reference evidence="3" key="1">
    <citation type="submission" date="2016-07" db="EMBL/GenBank/DDBJ databases">
        <title>Frankia sp. NRRL B-16219 Genome sequencing.</title>
        <authorList>
            <person name="Ghodhbane-Gtari F."/>
            <person name="Swanson E."/>
            <person name="Gueddou A."/>
            <person name="Louati M."/>
            <person name="Nouioui I."/>
            <person name="Hezbri K."/>
            <person name="Abebe-Akele F."/>
            <person name="Simpson S."/>
            <person name="Morris K."/>
            <person name="Thomas K."/>
            <person name="Gtari M."/>
            <person name="Tisa L.S."/>
        </authorList>
    </citation>
    <scope>NUCLEOTIDE SEQUENCE [LARGE SCALE GENOMIC DNA]</scope>
    <source>
        <strain evidence="3">NRRL B-16219</strain>
    </source>
</reference>
<dbReference type="Pfam" id="PF12728">
    <property type="entry name" value="HTH_17"/>
    <property type="match status" value="1"/>
</dbReference>
<dbReference type="InterPro" id="IPR010093">
    <property type="entry name" value="SinI_DNA-bd"/>
</dbReference>
<evidence type="ECO:0000259" key="1">
    <source>
        <dbReference type="Pfam" id="PF12728"/>
    </source>
</evidence>
<dbReference type="AlphaFoldDB" id="A0A1S1Q7U1"/>
<protein>
    <submittedName>
        <fullName evidence="2">Excisionase</fullName>
    </submittedName>
</protein>
<dbReference type="InterPro" id="IPR009061">
    <property type="entry name" value="DNA-bd_dom_put_sf"/>
</dbReference>
<evidence type="ECO:0000313" key="2">
    <source>
        <dbReference type="EMBL" id="OHV29659.1"/>
    </source>
</evidence>
<proteinExistence type="predicted"/>
<evidence type="ECO:0000313" key="3">
    <source>
        <dbReference type="Proteomes" id="UP000179769"/>
    </source>
</evidence>
<dbReference type="GO" id="GO:0003677">
    <property type="term" value="F:DNA binding"/>
    <property type="evidence" value="ECO:0007669"/>
    <property type="project" value="InterPro"/>
</dbReference>
<dbReference type="InterPro" id="IPR041657">
    <property type="entry name" value="HTH_17"/>
</dbReference>
<accession>A0A1S1Q7U1</accession>
<dbReference type="Proteomes" id="UP000179769">
    <property type="component" value="Unassembled WGS sequence"/>
</dbReference>
<dbReference type="EMBL" id="MAXA01000190">
    <property type="protein sequence ID" value="OHV29659.1"/>
    <property type="molecule type" value="Genomic_DNA"/>
</dbReference>
<dbReference type="SUPFAM" id="SSF46955">
    <property type="entry name" value="Putative DNA-binding domain"/>
    <property type="match status" value="1"/>
</dbReference>
<dbReference type="NCBIfam" id="TIGR01764">
    <property type="entry name" value="excise"/>
    <property type="match status" value="1"/>
</dbReference>
<sequence>MIQPRAVAPKSVRPAEAAALLGVCRDTVYVLMRSGRLRSIKAGRARLIPLAAIDEFLSADEEFAA</sequence>
<name>A0A1S1Q7U1_9ACTN</name>
<feature type="domain" description="Helix-turn-helix" evidence="1">
    <location>
        <begin position="14"/>
        <end position="58"/>
    </location>
</feature>
<keyword evidence="3" id="KW-1185">Reference proteome</keyword>
<gene>
    <name evidence="2" type="ORF">BBK14_34150</name>
</gene>
<dbReference type="OrthoDB" id="1093249at2"/>
<organism evidence="2 3">
    <name type="scientific">Parafrankia soli</name>
    <dbReference type="NCBI Taxonomy" id="2599596"/>
    <lineage>
        <taxon>Bacteria</taxon>
        <taxon>Bacillati</taxon>
        <taxon>Actinomycetota</taxon>
        <taxon>Actinomycetes</taxon>
        <taxon>Frankiales</taxon>
        <taxon>Frankiaceae</taxon>
        <taxon>Parafrankia</taxon>
    </lineage>
</organism>